<dbReference type="InterPro" id="IPR050093">
    <property type="entry name" value="ABC_SmlMolc_Importer"/>
</dbReference>
<proteinExistence type="predicted"/>
<dbReference type="Pfam" id="PF08402">
    <property type="entry name" value="TOBE_2"/>
    <property type="match status" value="1"/>
</dbReference>
<dbReference type="PANTHER" id="PTHR42781">
    <property type="entry name" value="SPERMIDINE/PUTRESCINE IMPORT ATP-BINDING PROTEIN POTA"/>
    <property type="match status" value="1"/>
</dbReference>
<feature type="domain" description="ABC transporter" evidence="4">
    <location>
        <begin position="5"/>
        <end position="235"/>
    </location>
</feature>
<organism evidence="5 6">
    <name type="scientific">Georgenia halophila</name>
    <dbReference type="NCBI Taxonomy" id="620889"/>
    <lineage>
        <taxon>Bacteria</taxon>
        <taxon>Bacillati</taxon>
        <taxon>Actinomycetota</taxon>
        <taxon>Actinomycetes</taxon>
        <taxon>Micrococcales</taxon>
        <taxon>Bogoriellaceae</taxon>
        <taxon>Georgenia</taxon>
    </lineage>
</organism>
<evidence type="ECO:0000256" key="2">
    <source>
        <dbReference type="ARBA" id="ARBA00022741"/>
    </source>
</evidence>
<evidence type="ECO:0000256" key="1">
    <source>
        <dbReference type="ARBA" id="ARBA00022448"/>
    </source>
</evidence>
<dbReference type="InterPro" id="IPR013611">
    <property type="entry name" value="Transp-assoc_OB_typ2"/>
</dbReference>
<keyword evidence="6" id="KW-1185">Reference proteome</keyword>
<gene>
    <name evidence="5" type="ORF">GCM10023169_36980</name>
</gene>
<dbReference type="InterPro" id="IPR008995">
    <property type="entry name" value="Mo/tungstate-bd_C_term_dom"/>
</dbReference>
<name>A0ABP8LMQ3_9MICO</name>
<dbReference type="RefSeq" id="WP_345218265.1">
    <property type="nucleotide sequence ID" value="NZ_BAABGN010000013.1"/>
</dbReference>
<dbReference type="InterPro" id="IPR003593">
    <property type="entry name" value="AAA+_ATPase"/>
</dbReference>
<protein>
    <submittedName>
        <fullName evidence="5">ABC transporter ATP-binding protein</fullName>
    </submittedName>
</protein>
<keyword evidence="3 5" id="KW-0067">ATP-binding</keyword>
<sequence>MTVAAELVDVSQVFGDFAAVDHVDLTIEEGRFTTLLGPSGCGKTTTLRMLAGYLMPTSGRIRIGGVDATRTPPEKRDLGMVFQSYALFPHMSVAENVGYGLKLRRVPRAARRERVAETLDLVGLRHLATAKPGKLSGGQQQRVALARAIAIRPRLMLLDEPLSNLDARLRLQMRAELRRIQAETGLTIVLVTHDQDEALELSDEMVLMQDGHVMQHGSPREVFPAPANRFAAEFLGYENFLTTADGATLTVRPEHVDLATEVADAPAGALTVPATVVDVAYRGVDMLVTLAAVDPSGADVKLLADVRAGAAGPLAAGDRAVATISASRLVTLPA</sequence>
<dbReference type="SMART" id="SM00382">
    <property type="entry name" value="AAA"/>
    <property type="match status" value="1"/>
</dbReference>
<reference evidence="6" key="1">
    <citation type="journal article" date="2019" name="Int. J. Syst. Evol. Microbiol.">
        <title>The Global Catalogue of Microorganisms (GCM) 10K type strain sequencing project: providing services to taxonomists for standard genome sequencing and annotation.</title>
        <authorList>
            <consortium name="The Broad Institute Genomics Platform"/>
            <consortium name="The Broad Institute Genome Sequencing Center for Infectious Disease"/>
            <person name="Wu L."/>
            <person name="Ma J."/>
        </authorList>
    </citation>
    <scope>NUCLEOTIDE SEQUENCE [LARGE SCALE GENOMIC DNA]</scope>
    <source>
        <strain evidence="6">JCM 17810</strain>
    </source>
</reference>
<evidence type="ECO:0000313" key="5">
    <source>
        <dbReference type="EMBL" id="GAA4431905.1"/>
    </source>
</evidence>
<dbReference type="Proteomes" id="UP001500622">
    <property type="component" value="Unassembled WGS sequence"/>
</dbReference>
<dbReference type="InterPro" id="IPR017871">
    <property type="entry name" value="ABC_transporter-like_CS"/>
</dbReference>
<dbReference type="SUPFAM" id="SSF50331">
    <property type="entry name" value="MOP-like"/>
    <property type="match status" value="1"/>
</dbReference>
<dbReference type="InterPro" id="IPR003439">
    <property type="entry name" value="ABC_transporter-like_ATP-bd"/>
</dbReference>
<evidence type="ECO:0000313" key="6">
    <source>
        <dbReference type="Proteomes" id="UP001500622"/>
    </source>
</evidence>
<dbReference type="GO" id="GO:0005524">
    <property type="term" value="F:ATP binding"/>
    <property type="evidence" value="ECO:0007669"/>
    <property type="project" value="UniProtKB-KW"/>
</dbReference>
<dbReference type="Pfam" id="PF00005">
    <property type="entry name" value="ABC_tran"/>
    <property type="match status" value="1"/>
</dbReference>
<evidence type="ECO:0000259" key="4">
    <source>
        <dbReference type="PROSITE" id="PS50893"/>
    </source>
</evidence>
<dbReference type="PROSITE" id="PS50893">
    <property type="entry name" value="ABC_TRANSPORTER_2"/>
    <property type="match status" value="1"/>
</dbReference>
<keyword evidence="1" id="KW-0813">Transport</keyword>
<evidence type="ECO:0000256" key="3">
    <source>
        <dbReference type="ARBA" id="ARBA00022840"/>
    </source>
</evidence>
<dbReference type="Gene3D" id="3.40.50.300">
    <property type="entry name" value="P-loop containing nucleotide triphosphate hydrolases"/>
    <property type="match status" value="1"/>
</dbReference>
<dbReference type="PROSITE" id="PS00211">
    <property type="entry name" value="ABC_TRANSPORTER_1"/>
    <property type="match status" value="1"/>
</dbReference>
<accession>A0ABP8LMQ3</accession>
<dbReference type="InterPro" id="IPR027417">
    <property type="entry name" value="P-loop_NTPase"/>
</dbReference>
<comment type="caution">
    <text evidence="5">The sequence shown here is derived from an EMBL/GenBank/DDBJ whole genome shotgun (WGS) entry which is preliminary data.</text>
</comment>
<dbReference type="SUPFAM" id="SSF52540">
    <property type="entry name" value="P-loop containing nucleoside triphosphate hydrolases"/>
    <property type="match status" value="1"/>
</dbReference>
<dbReference type="EMBL" id="BAABGN010000013">
    <property type="protein sequence ID" value="GAA4431905.1"/>
    <property type="molecule type" value="Genomic_DNA"/>
</dbReference>
<keyword evidence="2" id="KW-0547">Nucleotide-binding</keyword>
<dbReference type="PANTHER" id="PTHR42781:SF4">
    <property type="entry name" value="SPERMIDINE_PUTRESCINE IMPORT ATP-BINDING PROTEIN POTA"/>
    <property type="match status" value="1"/>
</dbReference>